<evidence type="ECO:0000256" key="4">
    <source>
        <dbReference type="ARBA" id="ARBA00023098"/>
    </source>
</evidence>
<comment type="similarity">
    <text evidence="6">Belongs to the acetyltransferase family. OlsB subfamily.</text>
</comment>
<evidence type="ECO:0000256" key="7">
    <source>
        <dbReference type="ARBA" id="ARBA00039058"/>
    </source>
</evidence>
<organism evidence="11 12">
    <name type="scientific">Algicella marina</name>
    <dbReference type="NCBI Taxonomy" id="2683284"/>
    <lineage>
        <taxon>Bacteria</taxon>
        <taxon>Pseudomonadati</taxon>
        <taxon>Pseudomonadota</taxon>
        <taxon>Alphaproteobacteria</taxon>
        <taxon>Rhodobacterales</taxon>
        <taxon>Paracoccaceae</taxon>
        <taxon>Algicella</taxon>
    </lineage>
</organism>
<dbReference type="Proteomes" id="UP000464495">
    <property type="component" value="Chromosome"/>
</dbReference>
<comment type="catalytic activity">
    <reaction evidence="10">
        <text>a (3R)-hydroxyacyl-[ACP] + L-ornithine = a lyso-ornithine lipid + holo-[ACP] + H(+)</text>
        <dbReference type="Rhea" id="RHEA:20633"/>
        <dbReference type="Rhea" id="RHEA-COMP:9685"/>
        <dbReference type="Rhea" id="RHEA-COMP:9945"/>
        <dbReference type="ChEBI" id="CHEBI:15378"/>
        <dbReference type="ChEBI" id="CHEBI:46911"/>
        <dbReference type="ChEBI" id="CHEBI:64479"/>
        <dbReference type="ChEBI" id="CHEBI:78827"/>
        <dbReference type="ChEBI" id="CHEBI:138482"/>
        <dbReference type="EC" id="2.3.2.30"/>
    </reaction>
    <physiologicalReaction direction="left-to-right" evidence="10">
        <dbReference type="Rhea" id="RHEA:20634"/>
    </physiologicalReaction>
</comment>
<dbReference type="InterPro" id="IPR016181">
    <property type="entry name" value="Acyl_CoA_acyltransferase"/>
</dbReference>
<evidence type="ECO:0000256" key="1">
    <source>
        <dbReference type="ARBA" id="ARBA00005189"/>
    </source>
</evidence>
<evidence type="ECO:0000256" key="3">
    <source>
        <dbReference type="ARBA" id="ARBA00022679"/>
    </source>
</evidence>
<evidence type="ECO:0000256" key="5">
    <source>
        <dbReference type="ARBA" id="ARBA00023315"/>
    </source>
</evidence>
<keyword evidence="3 11" id="KW-0808">Transferase</keyword>
<protein>
    <recommendedName>
        <fullName evidence="8">L-ornithine N(alpha)-acyltransferase</fullName>
        <ecNumber evidence="7">2.3.2.30</ecNumber>
    </recommendedName>
</protein>
<dbReference type="KEGG" id="amaq:GO499_08980"/>
<dbReference type="InterPro" id="IPR052351">
    <property type="entry name" value="Ornithine_N-alpha-AT"/>
</dbReference>
<keyword evidence="5" id="KW-0012">Acyltransferase</keyword>
<dbReference type="PANTHER" id="PTHR37323:SF1">
    <property type="entry name" value="L-ORNITHINE N(ALPHA)-ACYLTRANSFERASE"/>
    <property type="match status" value="1"/>
</dbReference>
<accession>A0A6P1T459</accession>
<name>A0A6P1T459_9RHOB</name>
<evidence type="ECO:0000256" key="8">
    <source>
        <dbReference type="ARBA" id="ARBA00039866"/>
    </source>
</evidence>
<evidence type="ECO:0000313" key="12">
    <source>
        <dbReference type="Proteomes" id="UP000464495"/>
    </source>
</evidence>
<comment type="function">
    <text evidence="9">Catalyzes the first step in the biosynthesis of ornithine lipids, which are phosphorus-free membrane lipids. Catalyzes the 3-hydroxyacyl-acyl carrier protein-dependent acylation of ornithine to form lyso-ornithine lipid (LOL).</text>
</comment>
<proteinExistence type="inferred from homology"/>
<evidence type="ECO:0000256" key="2">
    <source>
        <dbReference type="ARBA" id="ARBA00022516"/>
    </source>
</evidence>
<dbReference type="EC" id="2.3.2.30" evidence="7"/>
<gene>
    <name evidence="11" type="ORF">GO499_08980</name>
</gene>
<sequence>MEYDSSRFSVRLAETETELRAAQRLRYRVFVEEMGAKAAEADHAARLERDSYDDIFDHLILSDRQIEDPLDRVVGAYRLLPDVRARETRGFYGAGEFDLSPILALGRRSVELGRSCVAPEHRGGVAMHLLWNALAEYVLSREIEIMFGVASFHGTDASAIAPALSLLHTKHLAPPDLRVRALTENAIPMDVLPESEIDARMAMRQIPNLIKAYLRLGGFVGEGAFVDHDFNTIDVCLLMDTTRMTSRYRDYYTRNAG</sequence>
<dbReference type="EMBL" id="CP046620">
    <property type="protein sequence ID" value="QHQ35322.1"/>
    <property type="molecule type" value="Genomic_DNA"/>
</dbReference>
<dbReference type="Gene3D" id="3.40.630.30">
    <property type="match status" value="1"/>
</dbReference>
<reference evidence="11 12" key="1">
    <citation type="submission" date="2019-12" db="EMBL/GenBank/DDBJ databases">
        <title>Complete genome sequence of Algicella marina strain 9Alg 56(T) isolated from the red alga Tichocarpus crinitus.</title>
        <authorList>
            <person name="Kim S.-G."/>
            <person name="Nedashkovskaya O.I."/>
        </authorList>
    </citation>
    <scope>NUCLEOTIDE SEQUENCE [LARGE SCALE GENOMIC DNA]</scope>
    <source>
        <strain evidence="11 12">9Alg 56</strain>
    </source>
</reference>
<dbReference type="RefSeq" id="WP_161861887.1">
    <property type="nucleotide sequence ID" value="NZ_CP046620.1"/>
</dbReference>
<keyword evidence="12" id="KW-1185">Reference proteome</keyword>
<evidence type="ECO:0000256" key="9">
    <source>
        <dbReference type="ARBA" id="ARBA00045724"/>
    </source>
</evidence>
<dbReference type="GO" id="GO:0043810">
    <property type="term" value="F:ornithine-acyl [acyl carrier protein] N-acyltransferase activity"/>
    <property type="evidence" value="ECO:0007669"/>
    <property type="project" value="UniProtKB-EC"/>
</dbReference>
<dbReference type="PANTHER" id="PTHR37323">
    <property type="entry name" value="GCN5-RELATED N-ACETYLTRANSFERASE"/>
    <property type="match status" value="1"/>
</dbReference>
<evidence type="ECO:0000256" key="10">
    <source>
        <dbReference type="ARBA" id="ARBA00047785"/>
    </source>
</evidence>
<dbReference type="Pfam" id="PF13444">
    <property type="entry name" value="Acetyltransf_5"/>
    <property type="match status" value="1"/>
</dbReference>
<keyword evidence="4" id="KW-0443">Lipid metabolism</keyword>
<comment type="pathway">
    <text evidence="1">Lipid metabolism.</text>
</comment>
<evidence type="ECO:0000313" key="11">
    <source>
        <dbReference type="EMBL" id="QHQ35322.1"/>
    </source>
</evidence>
<dbReference type="GO" id="GO:0006629">
    <property type="term" value="P:lipid metabolic process"/>
    <property type="evidence" value="ECO:0007669"/>
    <property type="project" value="UniProtKB-KW"/>
</dbReference>
<evidence type="ECO:0000256" key="6">
    <source>
        <dbReference type="ARBA" id="ARBA00038095"/>
    </source>
</evidence>
<keyword evidence="2" id="KW-0444">Lipid biosynthesis</keyword>
<dbReference type="AlphaFoldDB" id="A0A6P1T459"/>
<dbReference type="SUPFAM" id="SSF55729">
    <property type="entry name" value="Acyl-CoA N-acyltransferases (Nat)"/>
    <property type="match status" value="1"/>
</dbReference>